<keyword evidence="2 3" id="KW-0560">Oxidoreductase</keyword>
<name>E6PF47_9ZZZZ</name>
<protein>
    <submittedName>
        <fullName evidence="3">Beta-ketoacyl-acyl carrier protein reductase</fullName>
        <ecNumber evidence="3">1.1.1.100</ecNumber>
    </submittedName>
</protein>
<reference evidence="3" key="1">
    <citation type="submission" date="2009-10" db="EMBL/GenBank/DDBJ databases">
        <title>Diversity of trophic interactions inside an arsenic-rich microbial ecosystem.</title>
        <authorList>
            <person name="Bertin P.N."/>
            <person name="Heinrich-Salmeron A."/>
            <person name="Pelletier E."/>
            <person name="Goulhen-Chollet F."/>
            <person name="Arsene-Ploetze F."/>
            <person name="Gallien S."/>
            <person name="Calteau A."/>
            <person name="Vallenet D."/>
            <person name="Casiot C."/>
            <person name="Chane-Woon-Ming B."/>
            <person name="Giloteaux L."/>
            <person name="Barakat M."/>
            <person name="Bonnefoy V."/>
            <person name="Bruneel O."/>
            <person name="Chandler M."/>
            <person name="Cleiss J."/>
            <person name="Duran R."/>
            <person name="Elbaz-Poulichet F."/>
            <person name="Fonknechten N."/>
            <person name="Lauga B."/>
            <person name="Mornico D."/>
            <person name="Ortet P."/>
            <person name="Schaeffer C."/>
            <person name="Siguier P."/>
            <person name="Alexander Thil Smith A."/>
            <person name="Van Dorsselaer A."/>
            <person name="Weissenbach J."/>
            <person name="Medigue C."/>
            <person name="Le Paslier D."/>
        </authorList>
    </citation>
    <scope>NUCLEOTIDE SEQUENCE</scope>
</reference>
<comment type="caution">
    <text evidence="3">The sequence shown here is derived from an EMBL/GenBank/DDBJ whole genome shotgun (WGS) entry which is preliminary data.</text>
</comment>
<dbReference type="Gene3D" id="3.40.50.720">
    <property type="entry name" value="NAD(P)-binding Rossmann-like Domain"/>
    <property type="match status" value="1"/>
</dbReference>
<dbReference type="GO" id="GO:0004316">
    <property type="term" value="F:3-oxoacyl-[acyl-carrier-protein] reductase (NADPH) activity"/>
    <property type="evidence" value="ECO:0007669"/>
    <property type="project" value="UniProtKB-EC"/>
</dbReference>
<dbReference type="EMBL" id="CABL01000005">
    <property type="protein sequence ID" value="CBH75083.1"/>
    <property type="molecule type" value="Genomic_DNA"/>
</dbReference>
<dbReference type="InterPro" id="IPR036291">
    <property type="entry name" value="NAD(P)-bd_dom_sf"/>
</dbReference>
<dbReference type="InterPro" id="IPR002347">
    <property type="entry name" value="SDR_fam"/>
</dbReference>
<evidence type="ECO:0000313" key="3">
    <source>
        <dbReference type="EMBL" id="CBH75083.1"/>
    </source>
</evidence>
<accession>E6PF47</accession>
<dbReference type="InterPro" id="IPR020904">
    <property type="entry name" value="Sc_DH/Rdtase_CS"/>
</dbReference>
<sequence>MKEKAAGWGTATDMLSQERTAIVTGGATGIGAAIVRALSAAATNIVIDYVGDPAPARALVAELQGRGCAAVACEANVSLPADADRLVAAAVAAFGRLDILVNNAGIEARYPFVDTPDEVWQREIAVNLSGPFYCSRSAAKQMIAQAHGGRIVNVSSIHEEIAAPTNAPYCASKGGLRMLARTIAVELAQYDITVNNVAPGAIDTPMDAATIASKTLDSELLAEIPLHRWGKPEEVAGLVLWLCSEAASYITGTTVVIDGGMMRQAGSL</sequence>
<dbReference type="PROSITE" id="PS00061">
    <property type="entry name" value="ADH_SHORT"/>
    <property type="match status" value="1"/>
</dbReference>
<dbReference type="PANTHER" id="PTHR42760">
    <property type="entry name" value="SHORT-CHAIN DEHYDROGENASES/REDUCTASES FAMILY MEMBER"/>
    <property type="match status" value="1"/>
</dbReference>
<dbReference type="SUPFAM" id="SSF51735">
    <property type="entry name" value="NAD(P)-binding Rossmann-fold domains"/>
    <property type="match status" value="1"/>
</dbReference>
<gene>
    <name evidence="3" type="primary">fabG</name>
    <name evidence="3" type="ORF">CARN1_0258</name>
</gene>
<proteinExistence type="inferred from homology"/>
<dbReference type="Pfam" id="PF13561">
    <property type="entry name" value="adh_short_C2"/>
    <property type="match status" value="1"/>
</dbReference>
<dbReference type="PRINTS" id="PR00080">
    <property type="entry name" value="SDRFAMILY"/>
</dbReference>
<dbReference type="PANTHER" id="PTHR42760:SF133">
    <property type="entry name" value="3-OXOACYL-[ACYL-CARRIER-PROTEIN] REDUCTASE"/>
    <property type="match status" value="1"/>
</dbReference>
<dbReference type="NCBIfam" id="NF005559">
    <property type="entry name" value="PRK07231.1"/>
    <property type="match status" value="1"/>
</dbReference>
<organism evidence="3">
    <name type="scientific">mine drainage metagenome</name>
    <dbReference type="NCBI Taxonomy" id="410659"/>
    <lineage>
        <taxon>unclassified sequences</taxon>
        <taxon>metagenomes</taxon>
        <taxon>ecological metagenomes</taxon>
    </lineage>
</organism>
<evidence type="ECO:0000256" key="1">
    <source>
        <dbReference type="ARBA" id="ARBA00006484"/>
    </source>
</evidence>
<comment type="similarity">
    <text evidence="1">Belongs to the short-chain dehydrogenases/reductases (SDR) family.</text>
</comment>
<dbReference type="AlphaFoldDB" id="E6PF47"/>
<dbReference type="PRINTS" id="PR00081">
    <property type="entry name" value="GDHRDH"/>
</dbReference>
<evidence type="ECO:0000256" key="2">
    <source>
        <dbReference type="ARBA" id="ARBA00023002"/>
    </source>
</evidence>
<dbReference type="FunFam" id="3.40.50.720:FF:000084">
    <property type="entry name" value="Short-chain dehydrogenase reductase"/>
    <property type="match status" value="1"/>
</dbReference>
<dbReference type="EC" id="1.1.1.100" evidence="3"/>